<protein>
    <submittedName>
        <fullName evidence="1">Uncharacterized protein</fullName>
    </submittedName>
</protein>
<keyword evidence="2" id="KW-1185">Reference proteome</keyword>
<evidence type="ECO:0000313" key="2">
    <source>
        <dbReference type="Proteomes" id="UP001281003"/>
    </source>
</evidence>
<organism evidence="1 2">
    <name type="scientific">Sordaria brevicollis</name>
    <dbReference type="NCBI Taxonomy" id="83679"/>
    <lineage>
        <taxon>Eukaryota</taxon>
        <taxon>Fungi</taxon>
        <taxon>Dikarya</taxon>
        <taxon>Ascomycota</taxon>
        <taxon>Pezizomycotina</taxon>
        <taxon>Sordariomycetes</taxon>
        <taxon>Sordariomycetidae</taxon>
        <taxon>Sordariales</taxon>
        <taxon>Sordariaceae</taxon>
        <taxon>Sordaria</taxon>
    </lineage>
</organism>
<proteinExistence type="predicted"/>
<reference evidence="1" key="1">
    <citation type="journal article" date="2023" name="Mol. Phylogenet. Evol.">
        <title>Genome-scale phylogeny and comparative genomics of the fungal order Sordariales.</title>
        <authorList>
            <person name="Hensen N."/>
            <person name="Bonometti L."/>
            <person name="Westerberg I."/>
            <person name="Brannstrom I.O."/>
            <person name="Guillou S."/>
            <person name="Cros-Aarteil S."/>
            <person name="Calhoun S."/>
            <person name="Haridas S."/>
            <person name="Kuo A."/>
            <person name="Mondo S."/>
            <person name="Pangilinan J."/>
            <person name="Riley R."/>
            <person name="LaButti K."/>
            <person name="Andreopoulos B."/>
            <person name="Lipzen A."/>
            <person name="Chen C."/>
            <person name="Yan M."/>
            <person name="Daum C."/>
            <person name="Ng V."/>
            <person name="Clum A."/>
            <person name="Steindorff A."/>
            <person name="Ohm R.A."/>
            <person name="Martin F."/>
            <person name="Silar P."/>
            <person name="Natvig D.O."/>
            <person name="Lalanne C."/>
            <person name="Gautier V."/>
            <person name="Ament-Velasquez S.L."/>
            <person name="Kruys A."/>
            <person name="Hutchinson M.I."/>
            <person name="Powell A.J."/>
            <person name="Barry K."/>
            <person name="Miller A.N."/>
            <person name="Grigoriev I.V."/>
            <person name="Debuchy R."/>
            <person name="Gladieux P."/>
            <person name="Hiltunen Thoren M."/>
            <person name="Johannesson H."/>
        </authorList>
    </citation>
    <scope>NUCLEOTIDE SEQUENCE</scope>
    <source>
        <strain evidence="1">FGSC 1904</strain>
    </source>
</reference>
<name>A0AAE0U984_SORBR</name>
<dbReference type="Proteomes" id="UP001281003">
    <property type="component" value="Unassembled WGS sequence"/>
</dbReference>
<dbReference type="EMBL" id="JAUTDP010000010">
    <property type="protein sequence ID" value="KAK3395661.1"/>
    <property type="molecule type" value="Genomic_DNA"/>
</dbReference>
<reference evidence="1" key="2">
    <citation type="submission" date="2023-07" db="EMBL/GenBank/DDBJ databases">
        <authorList>
            <consortium name="Lawrence Berkeley National Laboratory"/>
            <person name="Haridas S."/>
            <person name="Hensen N."/>
            <person name="Bonometti L."/>
            <person name="Westerberg I."/>
            <person name="Brannstrom I.O."/>
            <person name="Guillou S."/>
            <person name="Cros-Aarteil S."/>
            <person name="Calhoun S."/>
            <person name="Kuo A."/>
            <person name="Mondo S."/>
            <person name="Pangilinan J."/>
            <person name="Riley R."/>
            <person name="LaButti K."/>
            <person name="Andreopoulos B."/>
            <person name="Lipzen A."/>
            <person name="Chen C."/>
            <person name="Yanf M."/>
            <person name="Daum C."/>
            <person name="Ng V."/>
            <person name="Clum A."/>
            <person name="Steindorff A."/>
            <person name="Ohm R."/>
            <person name="Martin F."/>
            <person name="Silar P."/>
            <person name="Natvig D."/>
            <person name="Lalanne C."/>
            <person name="Gautier V."/>
            <person name="Ament-velasquez S.L."/>
            <person name="Kruys A."/>
            <person name="Hutchinson M.I."/>
            <person name="Powell A.J."/>
            <person name="Barry K."/>
            <person name="Miller A.N."/>
            <person name="Grigoriev I.V."/>
            <person name="Debuchy R."/>
            <person name="Gladieux P."/>
            <person name="Thoren M.H."/>
            <person name="Johannesson H."/>
        </authorList>
    </citation>
    <scope>NUCLEOTIDE SEQUENCE</scope>
    <source>
        <strain evidence="1">FGSC 1904</strain>
    </source>
</reference>
<dbReference type="AlphaFoldDB" id="A0AAE0U984"/>
<sequence>MCQTVLYKDTKCKHRWMKITRPCFFGGGFSNCPSFSFNTHNRRPHPHGNNYYSPLPPVGNGLCHQPLCPYKGHPHANHTPSPSFPPSTQDQAQGQMIQPQGQLYHHGELYQVEGYNSCHVNMPGSPYYQTQHNCPYHQNLVAKPAPACYIARGEPCPECDLRGVYDRNLIRMVTKIKKGVKLGGGPSGGDPGVEVRCCVM</sequence>
<comment type="caution">
    <text evidence="1">The sequence shown here is derived from an EMBL/GenBank/DDBJ whole genome shotgun (WGS) entry which is preliminary data.</text>
</comment>
<evidence type="ECO:0000313" key="1">
    <source>
        <dbReference type="EMBL" id="KAK3395661.1"/>
    </source>
</evidence>
<gene>
    <name evidence="1" type="ORF">B0T20DRAFT_443522</name>
</gene>
<accession>A0AAE0U984</accession>